<dbReference type="PANTHER" id="PTHR37460">
    <property type="entry name" value="ENDONUCLEASE III"/>
    <property type="match status" value="1"/>
</dbReference>
<sequence length="139" mass="14651">MGGTYVLLLEVSRQATVEVGALGDLTFPAGAYAYVGSAFGPGGFARVDRHRELAAGERDARHWHVDYLLGHPATSLETVVRFPDEDRECELADRLPGDPIDAFGASDCDCPAHLLSAPDGEADPVLEAAQEAGGVLESS</sequence>
<accession>A0A1I1DFH7</accession>
<reference evidence="2" key="1">
    <citation type="submission" date="2016-10" db="EMBL/GenBank/DDBJ databases">
        <authorList>
            <person name="Varghese N."/>
            <person name="Submissions S."/>
        </authorList>
    </citation>
    <scope>NUCLEOTIDE SEQUENCE [LARGE SCALE GENOMIC DNA]</scope>
    <source>
        <strain evidence="2">DSM 13078</strain>
    </source>
</reference>
<protein>
    <submittedName>
        <fullName evidence="1">Uri superfamily endonuclease</fullName>
    </submittedName>
</protein>
<proteinExistence type="predicted"/>
<dbReference type="OrthoDB" id="17296at2157"/>
<dbReference type="RefSeq" id="WP_089785183.1">
    <property type="nucleotide sequence ID" value="NZ_FOKW01000001.1"/>
</dbReference>
<evidence type="ECO:0000313" key="1">
    <source>
        <dbReference type="EMBL" id="SFB73739.1"/>
    </source>
</evidence>
<dbReference type="GO" id="GO:0004519">
    <property type="term" value="F:endonuclease activity"/>
    <property type="evidence" value="ECO:0007669"/>
    <property type="project" value="UniProtKB-KW"/>
</dbReference>
<keyword evidence="1" id="KW-0255">Endonuclease</keyword>
<keyword evidence="2" id="KW-1185">Reference proteome</keyword>
<dbReference type="AlphaFoldDB" id="A0A1I1DFH7"/>
<dbReference type="CDD" id="cd10441">
    <property type="entry name" value="GIY-YIG_COG1833"/>
    <property type="match status" value="1"/>
</dbReference>
<dbReference type="EMBL" id="FOKW01000001">
    <property type="protein sequence ID" value="SFB73739.1"/>
    <property type="molecule type" value="Genomic_DNA"/>
</dbReference>
<dbReference type="InterPro" id="IPR002837">
    <property type="entry name" value="DUF123"/>
</dbReference>
<name>A0A1I1DFH7_NATHA</name>
<keyword evidence="1" id="KW-0540">Nuclease</keyword>
<gene>
    <name evidence="1" type="ORF">SAMN05444422_101602</name>
</gene>
<dbReference type="Proteomes" id="UP000199161">
    <property type="component" value="Unassembled WGS sequence"/>
</dbReference>
<organism evidence="1 2">
    <name type="scientific">Natronobacterium haloterrestre</name>
    <name type="common">Halobiforma haloterrestris</name>
    <dbReference type="NCBI Taxonomy" id="148448"/>
    <lineage>
        <taxon>Archaea</taxon>
        <taxon>Methanobacteriati</taxon>
        <taxon>Methanobacteriota</taxon>
        <taxon>Stenosarchaea group</taxon>
        <taxon>Halobacteria</taxon>
        <taxon>Halobacteriales</taxon>
        <taxon>Natrialbaceae</taxon>
        <taxon>Natronobacterium</taxon>
    </lineage>
</organism>
<keyword evidence="1" id="KW-0378">Hydrolase</keyword>
<evidence type="ECO:0000313" key="2">
    <source>
        <dbReference type="Proteomes" id="UP000199161"/>
    </source>
</evidence>
<dbReference type="PANTHER" id="PTHR37460:SF1">
    <property type="entry name" value="ENDONUCLEASE III"/>
    <property type="match status" value="1"/>
</dbReference>
<dbReference type="Pfam" id="PF01986">
    <property type="entry name" value="DUF123"/>
    <property type="match status" value="1"/>
</dbReference>